<comment type="caution">
    <text evidence="2">The sequence shown here is derived from an EMBL/GenBank/DDBJ whole genome shotgun (WGS) entry which is preliminary data.</text>
</comment>
<dbReference type="Proteomes" id="UP001262754">
    <property type="component" value="Unassembled WGS sequence"/>
</dbReference>
<organism evidence="2 3">
    <name type="scientific">Caulobacter rhizosphaerae</name>
    <dbReference type="NCBI Taxonomy" id="2010972"/>
    <lineage>
        <taxon>Bacteria</taxon>
        <taxon>Pseudomonadati</taxon>
        <taxon>Pseudomonadota</taxon>
        <taxon>Alphaproteobacteria</taxon>
        <taxon>Caulobacterales</taxon>
        <taxon>Caulobacteraceae</taxon>
        <taxon>Caulobacter</taxon>
    </lineage>
</organism>
<proteinExistence type="predicted"/>
<sequence>MTTFSPVQAALEGVRITQRKPLVVLAWAACYFAMLIVLGLVVAFAFGGTVRTDLALLARTNDLRELIDIVARRKGTLLPLIAFAVALQSVISVAIMRAVVRPQERRLAYLRVGREEARQFVVALVGWIVALVVTALPSAVLVLIGAGLISLGAVETNRWVEVLGAIAVAGLSIWFGIRLSLLSIITFAEGKLSLRRTWALTDHHFWRLLGMYFLAVVLTILVSVAQTLVSGLILTFSGGITNTIMLALSGLATMLLAPFFFTVQMVILTAAPARAYYDLHESELAPTAA</sequence>
<dbReference type="RefSeq" id="WP_163229382.1">
    <property type="nucleotide sequence ID" value="NZ_BMLD01000019.1"/>
</dbReference>
<keyword evidence="1" id="KW-0812">Transmembrane</keyword>
<evidence type="ECO:0000256" key="1">
    <source>
        <dbReference type="SAM" id="Phobius"/>
    </source>
</evidence>
<dbReference type="EMBL" id="JAVDRL010000002">
    <property type="protein sequence ID" value="MDR6530139.1"/>
    <property type="molecule type" value="Genomic_DNA"/>
</dbReference>
<feature type="transmembrane region" description="Helical" evidence="1">
    <location>
        <begin position="209"/>
        <end position="234"/>
    </location>
</feature>
<feature type="transmembrane region" description="Helical" evidence="1">
    <location>
        <begin position="22"/>
        <end position="46"/>
    </location>
</feature>
<protein>
    <recommendedName>
        <fullName evidence="4">Glycerophosphoryl diester phosphodiesterase family protein</fullName>
    </recommendedName>
</protein>
<keyword evidence="1" id="KW-0472">Membrane</keyword>
<accession>A0ABU1MVC8</accession>
<feature type="transmembrane region" description="Helical" evidence="1">
    <location>
        <begin position="246"/>
        <end position="271"/>
    </location>
</feature>
<evidence type="ECO:0000313" key="2">
    <source>
        <dbReference type="EMBL" id="MDR6530139.1"/>
    </source>
</evidence>
<feature type="transmembrane region" description="Helical" evidence="1">
    <location>
        <begin position="120"/>
        <end position="150"/>
    </location>
</feature>
<feature type="transmembrane region" description="Helical" evidence="1">
    <location>
        <begin position="80"/>
        <end position="100"/>
    </location>
</feature>
<keyword evidence="3" id="KW-1185">Reference proteome</keyword>
<keyword evidence="1" id="KW-1133">Transmembrane helix</keyword>
<reference evidence="2 3" key="1">
    <citation type="submission" date="2023-07" db="EMBL/GenBank/DDBJ databases">
        <title>Sorghum-associated microbial communities from plants grown in Nebraska, USA.</title>
        <authorList>
            <person name="Schachtman D."/>
        </authorList>
    </citation>
    <scope>NUCLEOTIDE SEQUENCE [LARGE SCALE GENOMIC DNA]</scope>
    <source>
        <strain evidence="2 3">DS2154</strain>
    </source>
</reference>
<evidence type="ECO:0008006" key="4">
    <source>
        <dbReference type="Google" id="ProtNLM"/>
    </source>
</evidence>
<evidence type="ECO:0000313" key="3">
    <source>
        <dbReference type="Proteomes" id="UP001262754"/>
    </source>
</evidence>
<name>A0ABU1MVC8_9CAUL</name>
<feature type="transmembrane region" description="Helical" evidence="1">
    <location>
        <begin position="162"/>
        <end position="188"/>
    </location>
</feature>
<gene>
    <name evidence="2" type="ORF">J2800_000863</name>
</gene>